<keyword evidence="3" id="KW-0732">Signal</keyword>
<dbReference type="Proteomes" id="UP000245086">
    <property type="component" value="Unassembled WGS sequence"/>
</dbReference>
<dbReference type="Pfam" id="PF07687">
    <property type="entry name" value="M20_dimer"/>
    <property type="match status" value="1"/>
</dbReference>
<evidence type="ECO:0000256" key="3">
    <source>
        <dbReference type="SAM" id="SignalP"/>
    </source>
</evidence>
<proteinExistence type="predicted"/>
<feature type="domain" description="Peptidase M20 dimerisation" evidence="4">
    <location>
        <begin position="233"/>
        <end position="328"/>
    </location>
</feature>
<keyword evidence="6" id="KW-1185">Reference proteome</keyword>
<name>A0A2P2ECA2_9PROT</name>
<dbReference type="InterPro" id="IPR036264">
    <property type="entry name" value="Bact_exopeptidase_dim_dom"/>
</dbReference>
<dbReference type="GO" id="GO:0046872">
    <property type="term" value="F:metal ion binding"/>
    <property type="evidence" value="ECO:0007669"/>
    <property type="project" value="UniProtKB-KW"/>
</dbReference>
<dbReference type="EMBL" id="BFBR01000007">
    <property type="protein sequence ID" value="GBF58692.1"/>
    <property type="molecule type" value="Genomic_DNA"/>
</dbReference>
<feature type="binding site" evidence="2">
    <location>
        <position position="143"/>
    </location>
    <ligand>
        <name>Mn(2+)</name>
        <dbReference type="ChEBI" id="CHEBI:29035"/>
        <label>2</label>
    </ligand>
</feature>
<dbReference type="AlphaFoldDB" id="A0A2P2ECA2"/>
<reference evidence="5" key="1">
    <citation type="journal article" date="2018" name="Genome Announc.">
        <title>Draft Genome Sequence of "Candidatus Phycosocius bacilliformis," an Alphaproteobacterial Ectosymbiont of the Hydrocarbon-Producing Green Alga Botryococcus braunii.</title>
        <authorList>
            <person name="Tanabe Y."/>
            <person name="Yamaguchi H."/>
            <person name="Watanabe M.M."/>
        </authorList>
    </citation>
    <scope>NUCLEOTIDE SEQUENCE [LARGE SCALE GENOMIC DNA]</scope>
    <source>
        <strain evidence="5">BOTRYCO-2</strain>
    </source>
</reference>
<dbReference type="SUPFAM" id="SSF55031">
    <property type="entry name" value="Bacterial exopeptidase dimerisation domain"/>
    <property type="match status" value="1"/>
</dbReference>
<feature type="binding site" evidence="2">
    <location>
        <position position="179"/>
    </location>
    <ligand>
        <name>Mn(2+)</name>
        <dbReference type="ChEBI" id="CHEBI:29035"/>
        <label>2</label>
    </ligand>
</feature>
<dbReference type="InterPro" id="IPR011650">
    <property type="entry name" value="Peptidase_M20_dimer"/>
</dbReference>
<keyword evidence="1 5" id="KW-0378">Hydrolase</keyword>
<dbReference type="PANTHER" id="PTHR11014:SF63">
    <property type="entry name" value="METALLOPEPTIDASE, PUTATIVE (AFU_ORTHOLOGUE AFUA_6G09600)-RELATED"/>
    <property type="match status" value="1"/>
</dbReference>
<sequence>MSTVLPLRAASLVLALSMISAAKAPSPVVTPIPATEITTAADAIAGKVIAWRRDIHEHPELSNREFRTSALVAAHLKSLGLEVRENVAKTGVVGILRGGRPGPVVALRADMDALPVLEATGLPFASKATGEYLGAKVPVAHACGHDAHTAMLMGAAEVLARMKDRIPGTIVFIFQPAEEGAPPGEKGGASLMIEEGVLANPAPSAIFGLHVAPGVPGTIQYRAGGFMAAADKFQVFLKGKQTHGAAPWGGIDIMSLQAAIIQDFNRLAARTVDVTATPTVITTSMVHGGVRHNIIPDTVELGGTLRTFDAAQRRQIKERMEHSVMTLAAAYGAEGRIAFNLGDPYDGSRVTYNDPELARAILPVLEEAAGSGKVDINRPPKTGSEDFSDYQAKIPGVFYNLGASKAGVPESDWVINHAPNFDINEDILPLGVRTHVLTAIRYLERGAVGKGKGS</sequence>
<dbReference type="Gene3D" id="3.30.70.360">
    <property type="match status" value="1"/>
</dbReference>
<dbReference type="InterPro" id="IPR017439">
    <property type="entry name" value="Amidohydrolase"/>
</dbReference>
<dbReference type="OrthoDB" id="9777385at2"/>
<evidence type="ECO:0000259" key="4">
    <source>
        <dbReference type="Pfam" id="PF07687"/>
    </source>
</evidence>
<dbReference type="NCBIfam" id="TIGR01891">
    <property type="entry name" value="amidohydrolases"/>
    <property type="match status" value="1"/>
</dbReference>
<protein>
    <submittedName>
        <fullName evidence="5">Putative hydrolase YxeP</fullName>
    </submittedName>
</protein>
<evidence type="ECO:0000256" key="2">
    <source>
        <dbReference type="PIRSR" id="PIRSR005962-1"/>
    </source>
</evidence>
<feature type="chain" id="PRO_5015147476" evidence="3">
    <location>
        <begin position="25"/>
        <end position="454"/>
    </location>
</feature>
<feature type="binding site" evidence="2">
    <location>
        <position position="145"/>
    </location>
    <ligand>
        <name>Mn(2+)</name>
        <dbReference type="ChEBI" id="CHEBI:29035"/>
        <label>2</label>
    </ligand>
</feature>
<comment type="caution">
    <text evidence="5">The sequence shown here is derived from an EMBL/GenBank/DDBJ whole genome shotgun (WGS) entry which is preliminary data.</text>
</comment>
<keyword evidence="2" id="KW-0479">Metal-binding</keyword>
<keyword evidence="2" id="KW-0464">Manganese</keyword>
<dbReference type="PIRSF" id="PIRSF005962">
    <property type="entry name" value="Pept_M20D_amidohydro"/>
    <property type="match status" value="1"/>
</dbReference>
<comment type="cofactor">
    <cofactor evidence="2">
        <name>Mn(2+)</name>
        <dbReference type="ChEBI" id="CHEBI:29035"/>
    </cofactor>
    <text evidence="2">The Mn(2+) ion enhances activity.</text>
</comment>
<organism evidence="5 6">
    <name type="scientific">Candidatus Phycosocius bacilliformis</name>
    <dbReference type="NCBI Taxonomy" id="1445552"/>
    <lineage>
        <taxon>Bacteria</taxon>
        <taxon>Pseudomonadati</taxon>
        <taxon>Pseudomonadota</taxon>
        <taxon>Alphaproteobacteria</taxon>
        <taxon>Caulobacterales</taxon>
        <taxon>Caulobacterales incertae sedis</taxon>
        <taxon>Candidatus Phycosocius</taxon>
    </lineage>
</organism>
<evidence type="ECO:0000313" key="6">
    <source>
        <dbReference type="Proteomes" id="UP000245086"/>
    </source>
</evidence>
<dbReference type="Gene3D" id="3.40.630.10">
    <property type="entry name" value="Zn peptidases"/>
    <property type="match status" value="1"/>
</dbReference>
<evidence type="ECO:0000313" key="5">
    <source>
        <dbReference type="EMBL" id="GBF58692.1"/>
    </source>
</evidence>
<feature type="binding site" evidence="2">
    <location>
        <position position="417"/>
    </location>
    <ligand>
        <name>Mn(2+)</name>
        <dbReference type="ChEBI" id="CHEBI:29035"/>
        <label>2</label>
    </ligand>
</feature>
<dbReference type="GO" id="GO:0016787">
    <property type="term" value="F:hydrolase activity"/>
    <property type="evidence" value="ECO:0007669"/>
    <property type="project" value="UniProtKB-KW"/>
</dbReference>
<dbReference type="SUPFAM" id="SSF53187">
    <property type="entry name" value="Zn-dependent exopeptidases"/>
    <property type="match status" value="1"/>
</dbReference>
<dbReference type="RefSeq" id="WP_108985549.1">
    <property type="nucleotide sequence ID" value="NZ_BFBR01000007.1"/>
</dbReference>
<dbReference type="PANTHER" id="PTHR11014">
    <property type="entry name" value="PEPTIDASE M20 FAMILY MEMBER"/>
    <property type="match status" value="1"/>
</dbReference>
<dbReference type="Pfam" id="PF01546">
    <property type="entry name" value="Peptidase_M20"/>
    <property type="match status" value="1"/>
</dbReference>
<evidence type="ECO:0000256" key="1">
    <source>
        <dbReference type="ARBA" id="ARBA00022801"/>
    </source>
</evidence>
<feature type="signal peptide" evidence="3">
    <location>
        <begin position="1"/>
        <end position="24"/>
    </location>
</feature>
<gene>
    <name evidence="5" type="primary">yxeP_2</name>
    <name evidence="5" type="ORF">PbB2_02380</name>
</gene>
<accession>A0A2P2ECA2</accession>
<dbReference type="InterPro" id="IPR002933">
    <property type="entry name" value="Peptidase_M20"/>
</dbReference>
<feature type="binding site" evidence="2">
    <location>
        <position position="210"/>
    </location>
    <ligand>
        <name>Mn(2+)</name>
        <dbReference type="ChEBI" id="CHEBI:29035"/>
        <label>2</label>
    </ligand>
</feature>